<name>A0A1I0CKS6_THASX</name>
<keyword evidence="2" id="KW-0378">Hydrolase</keyword>
<dbReference type="AlphaFoldDB" id="A0A1I0CKS6"/>
<keyword evidence="1" id="KW-0540">Nuclease</keyword>
<dbReference type="Pfam" id="PF00929">
    <property type="entry name" value="RNase_T"/>
    <property type="match status" value="1"/>
</dbReference>
<sequence>MFDFLFGIEAQRKRLLKKGVDGALQDYLSAPFPDKNTPFSALDIVSVDFETTGLNAIDDKLLSVGHVSIEYGIIKLNSCFHQVVRSKGALDADNVSIHQITDSQKDAGAHIKTAVDELLSALKGKVMLVHFARIEKQFLQQACKLIYGFVPPLAIIDTLALAKRKLEMRDVAYDPSQLRLGNLRQQYHLPDHFAHNALNDAIATAELLLAMVNEMPEGIETPLGKLLL</sequence>
<dbReference type="CDD" id="cd06127">
    <property type="entry name" value="DEDDh"/>
    <property type="match status" value="1"/>
</dbReference>
<dbReference type="GO" id="GO:0008408">
    <property type="term" value="F:3'-5' exonuclease activity"/>
    <property type="evidence" value="ECO:0007669"/>
    <property type="project" value="TreeGrafter"/>
</dbReference>
<keyword evidence="6" id="KW-1185">Reference proteome</keyword>
<dbReference type="InterPro" id="IPR012337">
    <property type="entry name" value="RNaseH-like_sf"/>
</dbReference>
<dbReference type="Proteomes" id="UP000199308">
    <property type="component" value="Unassembled WGS sequence"/>
</dbReference>
<dbReference type="GO" id="GO:0006259">
    <property type="term" value="P:DNA metabolic process"/>
    <property type="evidence" value="ECO:0007669"/>
    <property type="project" value="UniProtKB-ARBA"/>
</dbReference>
<proteinExistence type="predicted"/>
<dbReference type="RefSeq" id="WP_245732082.1">
    <property type="nucleotide sequence ID" value="NZ_AP027363.1"/>
</dbReference>
<dbReference type="EMBL" id="FOHK01000005">
    <property type="protein sequence ID" value="SET20220.1"/>
    <property type="molecule type" value="Genomic_DNA"/>
</dbReference>
<protein>
    <submittedName>
        <fullName evidence="5">DNA polymerase-3 subunit epsilon</fullName>
    </submittedName>
</protein>
<evidence type="ECO:0000256" key="2">
    <source>
        <dbReference type="ARBA" id="ARBA00022801"/>
    </source>
</evidence>
<dbReference type="SUPFAM" id="SSF53098">
    <property type="entry name" value="Ribonuclease H-like"/>
    <property type="match status" value="1"/>
</dbReference>
<gene>
    <name evidence="5" type="ORF">SAMN05660429_01235</name>
</gene>
<dbReference type="PANTHER" id="PTHR30231:SF4">
    <property type="entry name" value="PROTEIN NEN2"/>
    <property type="match status" value="1"/>
</dbReference>
<dbReference type="InterPro" id="IPR013520">
    <property type="entry name" value="Ribonucl_H"/>
</dbReference>
<organism evidence="5 6">
    <name type="scientific">Thalassotalea agarivorans</name>
    <name type="common">Thalassomonas agarivorans</name>
    <dbReference type="NCBI Taxonomy" id="349064"/>
    <lineage>
        <taxon>Bacteria</taxon>
        <taxon>Pseudomonadati</taxon>
        <taxon>Pseudomonadota</taxon>
        <taxon>Gammaproteobacteria</taxon>
        <taxon>Alteromonadales</taxon>
        <taxon>Colwelliaceae</taxon>
        <taxon>Thalassotalea</taxon>
    </lineage>
</organism>
<dbReference type="SMART" id="SM00479">
    <property type="entry name" value="EXOIII"/>
    <property type="match status" value="1"/>
</dbReference>
<feature type="domain" description="Exonuclease" evidence="4">
    <location>
        <begin position="43"/>
        <end position="217"/>
    </location>
</feature>
<dbReference type="GO" id="GO:0003676">
    <property type="term" value="F:nucleic acid binding"/>
    <property type="evidence" value="ECO:0007669"/>
    <property type="project" value="InterPro"/>
</dbReference>
<accession>A0A1I0CKS6</accession>
<evidence type="ECO:0000256" key="1">
    <source>
        <dbReference type="ARBA" id="ARBA00022722"/>
    </source>
</evidence>
<evidence type="ECO:0000313" key="6">
    <source>
        <dbReference type="Proteomes" id="UP000199308"/>
    </source>
</evidence>
<evidence type="ECO:0000256" key="3">
    <source>
        <dbReference type="ARBA" id="ARBA00022839"/>
    </source>
</evidence>
<dbReference type="PANTHER" id="PTHR30231">
    <property type="entry name" value="DNA POLYMERASE III SUBUNIT EPSILON"/>
    <property type="match status" value="1"/>
</dbReference>
<reference evidence="5 6" key="1">
    <citation type="submission" date="2016-10" db="EMBL/GenBank/DDBJ databases">
        <authorList>
            <person name="de Groot N.N."/>
        </authorList>
    </citation>
    <scope>NUCLEOTIDE SEQUENCE [LARGE SCALE GENOMIC DNA]</scope>
    <source>
        <strain evidence="5 6">DSM 19706</strain>
    </source>
</reference>
<evidence type="ECO:0000313" key="5">
    <source>
        <dbReference type="EMBL" id="SET20220.1"/>
    </source>
</evidence>
<dbReference type="GO" id="GO:0005829">
    <property type="term" value="C:cytosol"/>
    <property type="evidence" value="ECO:0007669"/>
    <property type="project" value="TreeGrafter"/>
</dbReference>
<keyword evidence="3" id="KW-0269">Exonuclease</keyword>
<dbReference type="Gene3D" id="3.30.420.10">
    <property type="entry name" value="Ribonuclease H-like superfamily/Ribonuclease H"/>
    <property type="match status" value="1"/>
</dbReference>
<dbReference type="STRING" id="349064.SAMN05660429_01235"/>
<dbReference type="InterPro" id="IPR036397">
    <property type="entry name" value="RNaseH_sf"/>
</dbReference>
<evidence type="ECO:0000259" key="4">
    <source>
        <dbReference type="SMART" id="SM00479"/>
    </source>
</evidence>